<accession>A0A8S5R5M8</accession>
<reference evidence="2" key="1">
    <citation type="journal article" date="2021" name="Proc. Natl. Acad. Sci. U.S.A.">
        <title>A Catalog of Tens of Thousands of Viruses from Human Metagenomes Reveals Hidden Associations with Chronic Diseases.</title>
        <authorList>
            <person name="Tisza M.J."/>
            <person name="Buck C.B."/>
        </authorList>
    </citation>
    <scope>NUCLEOTIDE SEQUENCE</scope>
    <source>
        <strain evidence="2">CtxbQ4</strain>
    </source>
</reference>
<evidence type="ECO:0000259" key="1">
    <source>
        <dbReference type="Pfam" id="PF04466"/>
    </source>
</evidence>
<sequence length="455" mass="52881">MAKVIEVRLGKPQPKQKEFMMASAKYVAFGGARGGGKSWAVREKAKRLCVKWAGIRCLIIRKTYTDLRDNHILPLRAELPPELARYREIDKAFVFINSSRIKCSYFATDSDALQYQGQEYDVIFLEEATQFSEFVFDILKACLRGANSFPKRMYLTCNPDGIGFMWVKRLFVSRDYRENEDPADYMFIQSLVDDNQALVRSNPDYIKQLDSLPYEMRQRWRYGSWDVAEGQYFSEFDRKMHVCEPFIIPKEWRRYIAFDYGLDMLAAYWFAVDRERNVYVYKEFCKSNLPISAAAEAINDYTNGDDIYQVLAPPDLWNRSQETGKSKALLFSESGLTLSKSNNDREAGWLAIKELMRADAGGKCRLHIFENCRELIRCLPELLRDPKKPSDTLTEPHEITHSPDALRYFAIYWTNPAAEKGAAKVRYHPSLLEDYRHGTEAERAEMIKKYGEPLI</sequence>
<dbReference type="InterPro" id="IPR027417">
    <property type="entry name" value="P-loop_NTPase"/>
</dbReference>
<dbReference type="Gene3D" id="3.40.50.300">
    <property type="entry name" value="P-loop containing nucleotide triphosphate hydrolases"/>
    <property type="match status" value="1"/>
</dbReference>
<proteinExistence type="predicted"/>
<protein>
    <submittedName>
        <fullName evidence="2">Large subunit terminase</fullName>
    </submittedName>
</protein>
<organism evidence="2">
    <name type="scientific">Myoviridae sp. ctxbQ4</name>
    <dbReference type="NCBI Taxonomy" id="2827292"/>
    <lineage>
        <taxon>Viruses</taxon>
        <taxon>Duplodnaviria</taxon>
        <taxon>Heunggongvirae</taxon>
        <taxon>Uroviricota</taxon>
        <taxon>Caudoviricetes</taxon>
    </lineage>
</organism>
<evidence type="ECO:0000313" key="2">
    <source>
        <dbReference type="EMBL" id="DAE26385.1"/>
    </source>
</evidence>
<name>A0A8S5R5M8_9CAUD</name>
<dbReference type="EMBL" id="BK015817">
    <property type="protein sequence ID" value="DAE26385.1"/>
    <property type="molecule type" value="Genomic_DNA"/>
</dbReference>
<dbReference type="Gene3D" id="3.30.420.280">
    <property type="match status" value="1"/>
</dbReference>
<dbReference type="Pfam" id="PF04466">
    <property type="entry name" value="Terminase_3"/>
    <property type="match status" value="1"/>
</dbReference>
<feature type="domain" description="Phage terminase large subunit N-terminal" evidence="1">
    <location>
        <begin position="31"/>
        <end position="222"/>
    </location>
</feature>
<dbReference type="InterPro" id="IPR035412">
    <property type="entry name" value="Terminase_L_N"/>
</dbReference>